<comment type="caution">
    <text evidence="1">The sequence shown here is derived from an EMBL/GenBank/DDBJ whole genome shotgun (WGS) entry which is preliminary data.</text>
</comment>
<sequence>MASISARSAHKYVMSQLERMESGYEIELLSFKKDRSVVVMKVEDGKFRIREEGYLNGEKDLDKETLSKELKKALEREFPRSNTLFVSLRKS</sequence>
<evidence type="ECO:0000313" key="1">
    <source>
        <dbReference type="EMBL" id="MUN29521.1"/>
    </source>
</evidence>
<organism evidence="1 2">
    <name type="scientific">Sulfuracidifex metallicus DSM 6482 = JCM 9184</name>
    <dbReference type="NCBI Taxonomy" id="523847"/>
    <lineage>
        <taxon>Archaea</taxon>
        <taxon>Thermoproteota</taxon>
        <taxon>Thermoprotei</taxon>
        <taxon>Sulfolobales</taxon>
        <taxon>Sulfolobaceae</taxon>
        <taxon>Sulfuracidifex</taxon>
    </lineage>
</organism>
<dbReference type="AlphaFoldDB" id="A0A6A9QQQ5"/>
<name>A0A6A9QQQ5_SULME</name>
<dbReference type="EMBL" id="WGGD01000005">
    <property type="protein sequence ID" value="MUN29521.1"/>
    <property type="molecule type" value="Genomic_DNA"/>
</dbReference>
<dbReference type="OrthoDB" id="39416at2157"/>
<proteinExistence type="predicted"/>
<protein>
    <submittedName>
        <fullName evidence="1">Uncharacterized protein</fullName>
    </submittedName>
</protein>
<reference evidence="1 2" key="1">
    <citation type="submission" date="2019-10" db="EMBL/GenBank/DDBJ databases">
        <title>Sequencing and Assembly of Multiple Reported Metal-Biooxidizing Members of the Extremely Thermoacidophilic Archaeal Family Sulfolobaceae.</title>
        <authorList>
            <person name="Counts J.A."/>
            <person name="Kelly R.M."/>
        </authorList>
    </citation>
    <scope>NUCLEOTIDE SEQUENCE [LARGE SCALE GENOMIC DNA]</scope>
    <source>
        <strain evidence="1 2">DSM 6482</strain>
    </source>
</reference>
<gene>
    <name evidence="1" type="ORF">GC250_08745</name>
</gene>
<dbReference type="RefSeq" id="WP_054839105.1">
    <property type="nucleotide sequence ID" value="NZ_BBBY01000039.1"/>
</dbReference>
<keyword evidence="2" id="KW-1185">Reference proteome</keyword>
<dbReference type="Proteomes" id="UP000470772">
    <property type="component" value="Unassembled WGS sequence"/>
</dbReference>
<accession>A0A6A9QQQ5</accession>
<evidence type="ECO:0000313" key="2">
    <source>
        <dbReference type="Proteomes" id="UP000470772"/>
    </source>
</evidence>